<dbReference type="EMBL" id="RJJD01000011">
    <property type="protein sequence ID" value="RNI24521.1"/>
    <property type="molecule type" value="Genomic_DNA"/>
</dbReference>
<dbReference type="GO" id="GO:0031410">
    <property type="term" value="C:cytoplasmic vesicle"/>
    <property type="evidence" value="ECO:0007669"/>
    <property type="project" value="TreeGrafter"/>
</dbReference>
<proteinExistence type="predicted"/>
<dbReference type="Gene3D" id="2.60.40.10">
    <property type="entry name" value="Immunoglobulins"/>
    <property type="match status" value="1"/>
</dbReference>
<keyword evidence="2" id="KW-1185">Reference proteome</keyword>
<name>A0A3M9MG50_9BACT</name>
<dbReference type="AlphaFoldDB" id="A0A3M9MG50"/>
<organism evidence="1 2">
    <name type="scientific">Rufibacter latericius</name>
    <dbReference type="NCBI Taxonomy" id="2487040"/>
    <lineage>
        <taxon>Bacteria</taxon>
        <taxon>Pseudomonadati</taxon>
        <taxon>Bacteroidota</taxon>
        <taxon>Cytophagia</taxon>
        <taxon>Cytophagales</taxon>
        <taxon>Hymenobacteraceae</taxon>
        <taxon>Rufibacter</taxon>
    </lineage>
</organism>
<dbReference type="Pfam" id="PF22352">
    <property type="entry name" value="K319L-like_PKD"/>
    <property type="match status" value="1"/>
</dbReference>
<evidence type="ECO:0000313" key="2">
    <source>
        <dbReference type="Proteomes" id="UP000272117"/>
    </source>
</evidence>
<dbReference type="Proteomes" id="UP000272117">
    <property type="component" value="Unassembled WGS sequence"/>
</dbReference>
<protein>
    <recommendedName>
        <fullName evidence="3">PKD domain-containing protein</fullName>
    </recommendedName>
</protein>
<dbReference type="InterPro" id="IPR029865">
    <property type="entry name" value="KIAA0319-like"/>
</dbReference>
<comment type="caution">
    <text evidence="1">The sequence shown here is derived from an EMBL/GenBank/DDBJ whole genome shotgun (WGS) entry which is preliminary data.</text>
</comment>
<reference evidence="1 2" key="1">
    <citation type="submission" date="2018-11" db="EMBL/GenBank/DDBJ databases">
        <title>Rufibacter latericius sp. nov., isolated from water in Baiyang Lake.</title>
        <authorList>
            <person name="Yang Y."/>
        </authorList>
    </citation>
    <scope>NUCLEOTIDE SEQUENCE [LARGE SCALE GENOMIC DNA]</scope>
    <source>
        <strain evidence="1 2">R-22-1c-1</strain>
    </source>
</reference>
<dbReference type="InterPro" id="IPR035986">
    <property type="entry name" value="PKD_dom_sf"/>
</dbReference>
<dbReference type="InterPro" id="IPR013783">
    <property type="entry name" value="Ig-like_fold"/>
</dbReference>
<evidence type="ECO:0000313" key="1">
    <source>
        <dbReference type="EMBL" id="RNI24521.1"/>
    </source>
</evidence>
<evidence type="ECO:0008006" key="3">
    <source>
        <dbReference type="Google" id="ProtNLM"/>
    </source>
</evidence>
<sequence>MTLVLLGLFTSCEEKPEDAPTPHIIAPVAHAGKDTTLLVPFSTINLTGEGSTDPDSNIVSYTWVKISGPSSVDITNFQSMRAFASNLVNVGTYEFELTVTDADKLFSKDTVKVTVAVPPCTSTTKEVILKDLIWTQPWLTEIQIENPHAYLPPNSYITNFYIKRDSSDKWELIIPLNHNSPDYGLFHEWTYGNKMLVIWPGLNTEDDTPDLKIEYCQ</sequence>
<gene>
    <name evidence="1" type="ORF">EFB08_16535</name>
</gene>
<accession>A0A3M9MG50</accession>
<dbReference type="GO" id="GO:0016020">
    <property type="term" value="C:membrane"/>
    <property type="evidence" value="ECO:0007669"/>
    <property type="project" value="TreeGrafter"/>
</dbReference>
<dbReference type="SUPFAM" id="SSF49299">
    <property type="entry name" value="PKD domain"/>
    <property type="match status" value="1"/>
</dbReference>
<dbReference type="PANTHER" id="PTHR46182:SF2">
    <property type="entry name" value="FI19480P1"/>
    <property type="match status" value="1"/>
</dbReference>
<dbReference type="PANTHER" id="PTHR46182">
    <property type="entry name" value="FI19480P1"/>
    <property type="match status" value="1"/>
</dbReference>